<proteinExistence type="predicted"/>
<gene>
    <name evidence="3" type="ORF">OSIN01602_LOCUS15653</name>
    <name evidence="4" type="ORF">OSIN01602_LOCUS15654</name>
</gene>
<feature type="chain" id="PRO_5036393819" description="Dolichol phosphate-mannose biosynthesis regulatory protein" evidence="2">
    <location>
        <begin position="18"/>
        <end position="154"/>
    </location>
</feature>
<evidence type="ECO:0000313" key="4">
    <source>
        <dbReference type="EMBL" id="CAD9350782.1"/>
    </source>
</evidence>
<keyword evidence="1" id="KW-0812">Transmembrane</keyword>
<protein>
    <recommendedName>
        <fullName evidence="5">Dolichol phosphate-mannose biosynthesis regulatory protein</fullName>
    </recommendedName>
</protein>
<dbReference type="EMBL" id="HBGO01027227">
    <property type="protein sequence ID" value="CAD9350782.1"/>
    <property type="molecule type" value="Transcribed_RNA"/>
</dbReference>
<feature type="signal peptide" evidence="2">
    <location>
        <begin position="1"/>
        <end position="17"/>
    </location>
</feature>
<dbReference type="AlphaFoldDB" id="A0A6U1XMR7"/>
<evidence type="ECO:0000256" key="1">
    <source>
        <dbReference type="SAM" id="Phobius"/>
    </source>
</evidence>
<evidence type="ECO:0000313" key="3">
    <source>
        <dbReference type="EMBL" id="CAD9350781.1"/>
    </source>
</evidence>
<evidence type="ECO:0000256" key="2">
    <source>
        <dbReference type="SAM" id="SignalP"/>
    </source>
</evidence>
<evidence type="ECO:0008006" key="5">
    <source>
        <dbReference type="Google" id="ProtNLM"/>
    </source>
</evidence>
<keyword evidence="1" id="KW-0472">Membrane</keyword>
<name>A0A6U1XMR7_TRICV</name>
<sequence>MMKSVCLVLLLVARVTSFGLLSQRNHQATSLPQVLPHKSSSFIPAGTPHVGNDGAIVGSRTAQPVLASVSAASMAFASFVMPALAEVDLDDIEIAELPPVWVPIVFAIAILGGVGLLTGSLGDVMSDEASLGLMSGAQAKKEMERSRSSYFKKK</sequence>
<feature type="transmembrane region" description="Helical" evidence="1">
    <location>
        <begin position="97"/>
        <end position="117"/>
    </location>
</feature>
<organism evidence="4">
    <name type="scientific">Trieres chinensis</name>
    <name type="common">Marine centric diatom</name>
    <name type="synonym">Odontella sinensis</name>
    <dbReference type="NCBI Taxonomy" id="1514140"/>
    <lineage>
        <taxon>Eukaryota</taxon>
        <taxon>Sar</taxon>
        <taxon>Stramenopiles</taxon>
        <taxon>Ochrophyta</taxon>
        <taxon>Bacillariophyta</taxon>
        <taxon>Mediophyceae</taxon>
        <taxon>Biddulphiophycidae</taxon>
        <taxon>Eupodiscales</taxon>
        <taxon>Parodontellaceae</taxon>
        <taxon>Trieres</taxon>
    </lineage>
</organism>
<dbReference type="EMBL" id="HBGO01027224">
    <property type="protein sequence ID" value="CAD9350781.1"/>
    <property type="molecule type" value="Transcribed_RNA"/>
</dbReference>
<accession>A0A6U1XMR7</accession>
<feature type="transmembrane region" description="Helical" evidence="1">
    <location>
        <begin position="65"/>
        <end position="85"/>
    </location>
</feature>
<keyword evidence="2" id="KW-0732">Signal</keyword>
<reference evidence="4" key="1">
    <citation type="submission" date="2021-01" db="EMBL/GenBank/DDBJ databases">
        <authorList>
            <person name="Corre E."/>
            <person name="Pelletier E."/>
            <person name="Niang G."/>
            <person name="Scheremetjew M."/>
            <person name="Finn R."/>
            <person name="Kale V."/>
            <person name="Holt S."/>
            <person name="Cochrane G."/>
            <person name="Meng A."/>
            <person name="Brown T."/>
            <person name="Cohen L."/>
        </authorList>
    </citation>
    <scope>NUCLEOTIDE SEQUENCE</scope>
    <source>
        <strain evidence="4">Grunow 1884</strain>
    </source>
</reference>
<keyword evidence="1" id="KW-1133">Transmembrane helix</keyword>